<evidence type="ECO:0000313" key="3">
    <source>
        <dbReference type="Proteomes" id="UP000007076"/>
    </source>
</evidence>
<protein>
    <recommendedName>
        <fullName evidence="4">Secreted protein</fullName>
    </recommendedName>
</protein>
<keyword evidence="3" id="KW-1185">Reference proteome</keyword>
<dbReference type="KEGG" id="ksk:KSE_75400"/>
<dbReference type="EMBL" id="AP010968">
    <property type="protein sequence ID" value="BAJ33292.1"/>
    <property type="molecule type" value="Genomic_DNA"/>
</dbReference>
<proteinExistence type="predicted"/>
<organism evidence="2 3">
    <name type="scientific">Kitasatospora setae (strain ATCC 33774 / DSM 43861 / JCM 3304 / KCC A-0304 / NBRC 14216 / KM-6054)</name>
    <name type="common">Streptomyces setae</name>
    <dbReference type="NCBI Taxonomy" id="452652"/>
    <lineage>
        <taxon>Bacteria</taxon>
        <taxon>Bacillati</taxon>
        <taxon>Actinomycetota</taxon>
        <taxon>Actinomycetes</taxon>
        <taxon>Kitasatosporales</taxon>
        <taxon>Streptomycetaceae</taxon>
        <taxon>Kitasatospora</taxon>
    </lineage>
</organism>
<keyword evidence="1" id="KW-0732">Signal</keyword>
<sequence>MKTTVAVAAAAALTALTTLATVQGAAAAPAGPAGPVGPTITCGAPGAPGPLLTRACVEISGNQVRFYGVATANDPSWTPQSVGFTISGTVIGGVPLAPANPTVLIQSGSNSVGSVFTSVACGLTVSNTFSVNQPGLPASTATVSTVVAC</sequence>
<dbReference type="HOGENOM" id="CLU_1747202_0_0_11"/>
<evidence type="ECO:0000256" key="1">
    <source>
        <dbReference type="SAM" id="SignalP"/>
    </source>
</evidence>
<dbReference type="AlphaFoldDB" id="E4NJZ4"/>
<name>E4NJZ4_KITSK</name>
<gene>
    <name evidence="2" type="ordered locus">KSE_75400</name>
</gene>
<reference evidence="2 3" key="1">
    <citation type="journal article" date="2010" name="DNA Res.">
        <title>Genome sequence of Kitasatospora setae NBRC 14216T: an evolutionary snapshot of the family Streptomycetaceae.</title>
        <authorList>
            <person name="Ichikawa N."/>
            <person name="Oguchi A."/>
            <person name="Ikeda H."/>
            <person name="Ishikawa J."/>
            <person name="Kitani S."/>
            <person name="Watanabe Y."/>
            <person name="Nakamura S."/>
            <person name="Katano Y."/>
            <person name="Kishi E."/>
            <person name="Sasagawa M."/>
            <person name="Ankai A."/>
            <person name="Fukui S."/>
            <person name="Hashimoto Y."/>
            <person name="Kamata S."/>
            <person name="Otoguro M."/>
            <person name="Tanikawa S."/>
            <person name="Nihira T."/>
            <person name="Horinouchi S."/>
            <person name="Ohnishi Y."/>
            <person name="Hayakawa M."/>
            <person name="Kuzuyama T."/>
            <person name="Arisawa A."/>
            <person name="Nomoto F."/>
            <person name="Miura H."/>
            <person name="Takahashi Y."/>
            <person name="Fujita N."/>
        </authorList>
    </citation>
    <scope>NUCLEOTIDE SEQUENCE [LARGE SCALE GENOMIC DNA]</scope>
    <source>
        <strain evidence="3">ATCC 33774 / DSM 43861 / JCM 3304 / KCC A-0304 / NBRC 14216 / KM-6054</strain>
    </source>
</reference>
<feature type="chain" id="PRO_5038409572" description="Secreted protein" evidence="1">
    <location>
        <begin position="21"/>
        <end position="149"/>
    </location>
</feature>
<dbReference type="eggNOG" id="ENOG5032361">
    <property type="taxonomic scope" value="Bacteria"/>
</dbReference>
<feature type="signal peptide" evidence="1">
    <location>
        <begin position="1"/>
        <end position="20"/>
    </location>
</feature>
<dbReference type="RefSeq" id="WP_014140583.1">
    <property type="nucleotide sequence ID" value="NC_016109.1"/>
</dbReference>
<dbReference type="Proteomes" id="UP000007076">
    <property type="component" value="Chromosome"/>
</dbReference>
<evidence type="ECO:0000313" key="2">
    <source>
        <dbReference type="EMBL" id="BAJ33292.1"/>
    </source>
</evidence>
<accession>E4NJZ4</accession>
<dbReference type="PATRIC" id="fig|452652.3.peg.7583"/>
<evidence type="ECO:0008006" key="4">
    <source>
        <dbReference type="Google" id="ProtNLM"/>
    </source>
</evidence>